<dbReference type="Proteomes" id="UP000542353">
    <property type="component" value="Unassembled WGS sequence"/>
</dbReference>
<dbReference type="Gene3D" id="1.20.120.330">
    <property type="entry name" value="Nucleotidyltransferases domain 2"/>
    <property type="match status" value="2"/>
</dbReference>
<dbReference type="InterPro" id="IPR005190">
    <property type="entry name" value="GlnE_rpt_dom"/>
</dbReference>
<dbReference type="GO" id="GO:0000820">
    <property type="term" value="P:regulation of glutamine family amino acid metabolic process"/>
    <property type="evidence" value="ECO:0007669"/>
    <property type="project" value="UniProtKB-UniRule"/>
</dbReference>
<keyword evidence="3 7" id="KW-0547">Nucleotide-binding</keyword>
<dbReference type="PANTHER" id="PTHR30621:SF0">
    <property type="entry name" value="BIFUNCTIONAL GLUTAMINE SYNTHETASE ADENYLYLTRANSFERASE_ADENYLYL-REMOVING ENZYME"/>
    <property type="match status" value="1"/>
</dbReference>
<keyword evidence="6 7" id="KW-0511">Multifunctional enzyme</keyword>
<comment type="function">
    <text evidence="7">Involved in the regulation of glutamine synthetase GlnA, a key enzyme in the process to assimilate ammonia. When cellular nitrogen levels are high, the C-terminal adenylyl transferase (AT) inactivates GlnA by covalent transfer of an adenylyl group from ATP to specific tyrosine residue of GlnA, thus reducing its activity. Conversely, when nitrogen levels are low, the N-terminal adenylyl removase (AR) activates GlnA by removing the adenylyl group by phosphorolysis, increasing its activity. The regulatory region of GlnE binds the signal transduction protein PII (GlnB) which indicates the nitrogen status of the cell.</text>
</comment>
<comment type="cofactor">
    <cofactor evidence="7">
        <name>Mg(2+)</name>
        <dbReference type="ChEBI" id="CHEBI:18420"/>
    </cofactor>
</comment>
<keyword evidence="4 7" id="KW-0067">ATP-binding</keyword>
<dbReference type="CDD" id="cd05401">
    <property type="entry name" value="NT_GlnE_GlnD_like"/>
    <property type="match status" value="2"/>
</dbReference>
<dbReference type="GO" id="GO:0008882">
    <property type="term" value="F:[glutamate-ammonia-ligase] adenylyltransferase activity"/>
    <property type="evidence" value="ECO:0007669"/>
    <property type="project" value="UniProtKB-UniRule"/>
</dbReference>
<dbReference type="EMBL" id="JACHIH010000005">
    <property type="protein sequence ID" value="MBB5046568.1"/>
    <property type="molecule type" value="Genomic_DNA"/>
</dbReference>
<keyword evidence="11" id="KW-1185">Reference proteome</keyword>
<reference evidence="10 11" key="1">
    <citation type="submission" date="2020-08" db="EMBL/GenBank/DDBJ databases">
        <title>Genomic Encyclopedia of Type Strains, Phase IV (KMG-IV): sequencing the most valuable type-strain genomes for metagenomic binning, comparative biology and taxonomic classification.</title>
        <authorList>
            <person name="Goeker M."/>
        </authorList>
    </citation>
    <scope>NUCLEOTIDE SEQUENCE [LARGE SCALE GENOMIC DNA]</scope>
    <source>
        <strain evidence="10 11">DSM 12706</strain>
    </source>
</reference>
<evidence type="ECO:0000256" key="1">
    <source>
        <dbReference type="ARBA" id="ARBA00022679"/>
    </source>
</evidence>
<evidence type="ECO:0000256" key="2">
    <source>
        <dbReference type="ARBA" id="ARBA00022695"/>
    </source>
</evidence>
<proteinExistence type="inferred from homology"/>
<dbReference type="SUPFAM" id="SSF81301">
    <property type="entry name" value="Nucleotidyltransferase"/>
    <property type="match status" value="2"/>
</dbReference>
<dbReference type="HAMAP" id="MF_00802">
    <property type="entry name" value="GlnE"/>
    <property type="match status" value="1"/>
</dbReference>
<evidence type="ECO:0000256" key="6">
    <source>
        <dbReference type="ARBA" id="ARBA00023268"/>
    </source>
</evidence>
<feature type="domain" description="Glutamate-ammonia ligase adenylyltransferase repeated" evidence="8">
    <location>
        <begin position="583"/>
        <end position="824"/>
    </location>
</feature>
<sequence>MTLSATDADHIELAGRFAAGPRLFAPEEASRRFAGWLGDLDAAQAEAIAAITARCPKAEVLLQSIAEASPYLFDLIRFDPARLIRLLRCDPDRRLAELIETSSRDVAAAASEAEAMRTLRRMKAEAALLIALCDIGDVWPVMRVTQALTDLAVASVQCALRFLLRQEAGRGRLLPPCDDRPEEGSGLVVLAMGKMGAGELNYSSDIDLIVFFDLAAPTLAPDVAPQPFFVRVTQGLSRMLNSRTADGYVFRVDLRLRPDPASTAVAISTASALDYYEREGRTWERAAMIKARPCAGDAAAGEALLGEIAPFVWRKHLDFAALADVHDMKRQMQTFRGQTDIAVEGHNVKVGRGGIREIEFFAQTQQLIAGGRHRELRVRPTLQALEILATSNWITYQARDELTVAYQFLRRVEHRLQMIADEQTHALPEDVAAVERFARFLGFDSRAAFAEQLLGYLNCVQGHYSKLFEAGDPTDEATLPPVDYGAGPDDQRLAEHLVALGFKKPAMIAETLRQWMAAEYRVLRVDSTRRAFLEFVPTLIVGLSRAEEPDNAVTAFDRLLQALHRGGRLVSLLSQNKELVALVALVLGAAPRLGDMVARQPQIMDGLIDPRFFGAMPDQRELSMRLQATLADAGSYEEFLDRLRMFGQESLFLIGTRILSGTVSTQQASIAFAAVAEGIVATVHGLVSDQFATQYGRVKGQETAILAMGRLGSREMTASSDLDLILIYDFDAEEPDSDGARSLHGSQYFARFTQRLISAFTTRTNYGVLYDVDMRLRPSGRAGPVASRLDAFADYQQNEAWTWEHMALTRARVISASPAFREKIEGIIREVLTRPRDATEIANDVAEMRRAIAQEKGEDDIWDLKYASGGLVDIDFIAQYLQLVHAAQHPDILNVGTLQVLDNAARLGLLPQSEAEILRSAARLYHDLTQIVRLCVSEKFAPATAGEDLLRVLVRAGDAPDFSSLEARVKETQAEVRAVFVKLLQGQG</sequence>
<keyword evidence="10" id="KW-0436">Ligase</keyword>
<dbReference type="AlphaFoldDB" id="A0A7W7Z218"/>
<feature type="region of interest" description="Adenylyl transferase" evidence="7">
    <location>
        <begin position="483"/>
        <end position="988"/>
    </location>
</feature>
<protein>
    <recommendedName>
        <fullName evidence="7">Bifunctional glutamine synthetase adenylyltransferase/adenylyl-removing enzyme</fullName>
    </recommendedName>
    <alternativeName>
        <fullName evidence="7">ATP:glutamine synthetase adenylyltransferase</fullName>
    </alternativeName>
    <alternativeName>
        <fullName evidence="7">ATase</fullName>
    </alternativeName>
    <domain>
        <recommendedName>
            <fullName evidence="7">Glutamine synthetase adenylyl-L-tyrosine phosphorylase</fullName>
            <ecNumber evidence="7">2.7.7.89</ecNumber>
        </recommendedName>
        <alternativeName>
            <fullName evidence="7">Adenylyl removase</fullName>
            <shortName evidence="7">AR</shortName>
            <shortName evidence="7">AT-N</shortName>
        </alternativeName>
    </domain>
    <domain>
        <recommendedName>
            <fullName evidence="7">Glutamine synthetase adenylyl transferase</fullName>
            <ecNumber evidence="7">2.7.7.42</ecNumber>
        </recommendedName>
        <alternativeName>
            <fullName evidence="7">Adenylyl transferase</fullName>
            <shortName evidence="7">AT</shortName>
            <shortName evidence="7">AT-C</shortName>
        </alternativeName>
    </domain>
</protein>
<dbReference type="GO" id="GO:0047388">
    <property type="term" value="F:[glutamine synthetase]-adenylyl-L-tyrosine phosphorylase activity"/>
    <property type="evidence" value="ECO:0007669"/>
    <property type="project" value="UniProtKB-EC"/>
</dbReference>
<feature type="domain" description="PII-uridylyltransferase/Glutamine-synthetase adenylyltransferase" evidence="9">
    <location>
        <begin position="338"/>
        <end position="468"/>
    </location>
</feature>
<name>A0A7W7Z218_9BRAD</name>
<dbReference type="NCBIfam" id="NF008292">
    <property type="entry name" value="PRK11072.1"/>
    <property type="match status" value="1"/>
</dbReference>
<feature type="region of interest" description="Adenylyl removase" evidence="7">
    <location>
        <begin position="1"/>
        <end position="474"/>
    </location>
</feature>
<dbReference type="EC" id="2.7.7.42" evidence="7"/>
<dbReference type="NCBIfam" id="NF010706">
    <property type="entry name" value="PRK14108.1"/>
    <property type="match status" value="1"/>
</dbReference>
<gene>
    <name evidence="7" type="primary">glnE</name>
    <name evidence="10" type="ORF">HNR60_001316</name>
</gene>
<evidence type="ECO:0000256" key="7">
    <source>
        <dbReference type="HAMAP-Rule" id="MF_00802"/>
    </source>
</evidence>
<dbReference type="InterPro" id="IPR023057">
    <property type="entry name" value="GlnE"/>
</dbReference>
<evidence type="ECO:0000313" key="10">
    <source>
        <dbReference type="EMBL" id="MBB5046568.1"/>
    </source>
</evidence>
<evidence type="ECO:0000259" key="8">
    <source>
        <dbReference type="Pfam" id="PF03710"/>
    </source>
</evidence>
<evidence type="ECO:0000313" key="11">
    <source>
        <dbReference type="Proteomes" id="UP000542353"/>
    </source>
</evidence>
<dbReference type="GO" id="GO:0005829">
    <property type="term" value="C:cytosol"/>
    <property type="evidence" value="ECO:0007669"/>
    <property type="project" value="TreeGrafter"/>
</dbReference>
<dbReference type="InterPro" id="IPR013546">
    <property type="entry name" value="PII_UdlTrfase/GS_AdlTrfase"/>
</dbReference>
<dbReference type="Pfam" id="PF08335">
    <property type="entry name" value="GlnD_UR_UTase"/>
    <property type="match status" value="2"/>
</dbReference>
<keyword evidence="2 7" id="KW-0548">Nucleotidyltransferase</keyword>
<evidence type="ECO:0000259" key="9">
    <source>
        <dbReference type="Pfam" id="PF08335"/>
    </source>
</evidence>
<dbReference type="Pfam" id="PF03710">
    <property type="entry name" value="GlnE"/>
    <property type="match status" value="2"/>
</dbReference>
<dbReference type="EC" id="2.7.7.89" evidence="7"/>
<dbReference type="SUPFAM" id="SSF81593">
    <property type="entry name" value="Nucleotidyltransferase substrate binding subunit/domain"/>
    <property type="match status" value="2"/>
</dbReference>
<dbReference type="Gene3D" id="3.30.460.10">
    <property type="entry name" value="Beta Polymerase, domain 2"/>
    <property type="match status" value="2"/>
</dbReference>
<keyword evidence="1 7" id="KW-0808">Transferase</keyword>
<dbReference type="GO" id="GO:0016874">
    <property type="term" value="F:ligase activity"/>
    <property type="evidence" value="ECO:0007669"/>
    <property type="project" value="UniProtKB-KW"/>
</dbReference>
<evidence type="ECO:0000256" key="5">
    <source>
        <dbReference type="ARBA" id="ARBA00022842"/>
    </source>
</evidence>
<feature type="domain" description="Glutamate-ammonia ligase adenylyltransferase repeated" evidence="8">
    <location>
        <begin position="62"/>
        <end position="304"/>
    </location>
</feature>
<dbReference type="RefSeq" id="WP_184255603.1">
    <property type="nucleotide sequence ID" value="NZ_JACHIH010000005.1"/>
</dbReference>
<dbReference type="InterPro" id="IPR043519">
    <property type="entry name" value="NT_sf"/>
</dbReference>
<accession>A0A7W7Z218</accession>
<evidence type="ECO:0000256" key="4">
    <source>
        <dbReference type="ARBA" id="ARBA00022840"/>
    </source>
</evidence>
<dbReference type="FunFam" id="3.30.460.10:FF:000081">
    <property type="entry name" value="Bifunctional glutamine synthetase adenylyltransferase/adenylyl-removing enzyme"/>
    <property type="match status" value="1"/>
</dbReference>
<evidence type="ECO:0000256" key="3">
    <source>
        <dbReference type="ARBA" id="ARBA00022741"/>
    </source>
</evidence>
<comment type="catalytic activity">
    <reaction evidence="7">
        <text>[glutamine synthetase]-L-tyrosine + ATP = [glutamine synthetase]-O(4)-(5'-adenylyl)-L-tyrosine + diphosphate</text>
        <dbReference type="Rhea" id="RHEA:18589"/>
        <dbReference type="Rhea" id="RHEA-COMP:10660"/>
        <dbReference type="Rhea" id="RHEA-COMP:10661"/>
        <dbReference type="ChEBI" id="CHEBI:30616"/>
        <dbReference type="ChEBI" id="CHEBI:33019"/>
        <dbReference type="ChEBI" id="CHEBI:46858"/>
        <dbReference type="ChEBI" id="CHEBI:83624"/>
        <dbReference type="EC" id="2.7.7.42"/>
    </reaction>
</comment>
<comment type="catalytic activity">
    <reaction evidence="7">
        <text>[glutamine synthetase]-O(4)-(5'-adenylyl)-L-tyrosine + phosphate = [glutamine synthetase]-L-tyrosine + ADP</text>
        <dbReference type="Rhea" id="RHEA:43716"/>
        <dbReference type="Rhea" id="RHEA-COMP:10660"/>
        <dbReference type="Rhea" id="RHEA-COMP:10661"/>
        <dbReference type="ChEBI" id="CHEBI:43474"/>
        <dbReference type="ChEBI" id="CHEBI:46858"/>
        <dbReference type="ChEBI" id="CHEBI:83624"/>
        <dbReference type="ChEBI" id="CHEBI:456216"/>
        <dbReference type="EC" id="2.7.7.89"/>
    </reaction>
</comment>
<dbReference type="GO" id="GO:0000287">
    <property type="term" value="F:magnesium ion binding"/>
    <property type="evidence" value="ECO:0007669"/>
    <property type="project" value="UniProtKB-UniRule"/>
</dbReference>
<organism evidence="10 11">
    <name type="scientific">Rhodopseudomonas rhenobacensis</name>
    <dbReference type="NCBI Taxonomy" id="87461"/>
    <lineage>
        <taxon>Bacteria</taxon>
        <taxon>Pseudomonadati</taxon>
        <taxon>Pseudomonadota</taxon>
        <taxon>Alphaproteobacteria</taxon>
        <taxon>Hyphomicrobiales</taxon>
        <taxon>Nitrobacteraceae</taxon>
        <taxon>Rhodopseudomonas</taxon>
    </lineage>
</organism>
<comment type="caution">
    <text evidence="10">The sequence shown here is derived from an EMBL/GenBank/DDBJ whole genome shotgun (WGS) entry which is preliminary data.</text>
</comment>
<dbReference type="GO" id="GO:0005524">
    <property type="term" value="F:ATP binding"/>
    <property type="evidence" value="ECO:0007669"/>
    <property type="project" value="UniProtKB-UniRule"/>
</dbReference>
<comment type="similarity">
    <text evidence="7">Belongs to the GlnE family.</text>
</comment>
<keyword evidence="5 7" id="KW-0460">Magnesium</keyword>
<feature type="domain" description="PII-uridylyltransferase/Glutamine-synthetase adenylyltransferase" evidence="9">
    <location>
        <begin position="850"/>
        <end position="980"/>
    </location>
</feature>
<dbReference type="PANTHER" id="PTHR30621">
    <property type="entry name" value="GLUTAMINE SYNTHETASE ADENYLYLTRANSFERASE"/>
    <property type="match status" value="1"/>
</dbReference>